<feature type="compositionally biased region" description="Low complexity" evidence="1">
    <location>
        <begin position="36"/>
        <end position="45"/>
    </location>
</feature>
<evidence type="ECO:0000256" key="1">
    <source>
        <dbReference type="SAM" id="MobiDB-lite"/>
    </source>
</evidence>
<reference evidence="2 3" key="1">
    <citation type="journal article" date="2019" name="Appl. Microbiol. Biotechnol.">
        <title>Genome sequence of Isaria javanica and comparative genome analysis insights into family S53 peptidase evolution in fungal entomopathogens.</title>
        <authorList>
            <person name="Lin R."/>
            <person name="Zhang X."/>
            <person name="Xin B."/>
            <person name="Zou M."/>
            <person name="Gao Y."/>
            <person name="Qin F."/>
            <person name="Hu Q."/>
            <person name="Xie B."/>
            <person name="Cheng X."/>
        </authorList>
    </citation>
    <scope>NUCLEOTIDE SEQUENCE [LARGE SCALE GENOMIC DNA]</scope>
    <source>
        <strain evidence="2 3">IJ1G</strain>
    </source>
</reference>
<sequence length="85" mass="9109">MSDRQQTTLPLHTTSGQQASRSGGPSSTAQGKDLDAATTAAAATTSWTPNLERRQSWSAQDRKHELQMAAVNHEPTGPGFSERSE</sequence>
<feature type="compositionally biased region" description="Basic and acidic residues" evidence="1">
    <location>
        <begin position="51"/>
        <end position="66"/>
    </location>
</feature>
<keyword evidence="3" id="KW-1185">Reference proteome</keyword>
<dbReference type="Proteomes" id="UP000315783">
    <property type="component" value="Unassembled WGS sequence"/>
</dbReference>
<gene>
    <name evidence="2" type="ORF">IF1G_08626</name>
</gene>
<dbReference type="EMBL" id="SPUK01000014">
    <property type="protein sequence ID" value="TQV92702.1"/>
    <property type="molecule type" value="Genomic_DNA"/>
</dbReference>
<evidence type="ECO:0000313" key="3">
    <source>
        <dbReference type="Proteomes" id="UP000315783"/>
    </source>
</evidence>
<organism evidence="2 3">
    <name type="scientific">Cordyceps javanica</name>
    <dbReference type="NCBI Taxonomy" id="43265"/>
    <lineage>
        <taxon>Eukaryota</taxon>
        <taxon>Fungi</taxon>
        <taxon>Dikarya</taxon>
        <taxon>Ascomycota</taxon>
        <taxon>Pezizomycotina</taxon>
        <taxon>Sordariomycetes</taxon>
        <taxon>Hypocreomycetidae</taxon>
        <taxon>Hypocreales</taxon>
        <taxon>Cordycipitaceae</taxon>
        <taxon>Cordyceps</taxon>
    </lineage>
</organism>
<name>A0A545UTA3_9HYPO</name>
<accession>A0A545UTA3</accession>
<dbReference type="AlphaFoldDB" id="A0A545UTA3"/>
<comment type="caution">
    <text evidence="2">The sequence shown here is derived from an EMBL/GenBank/DDBJ whole genome shotgun (WGS) entry which is preliminary data.</text>
</comment>
<dbReference type="OrthoDB" id="5425892at2759"/>
<proteinExistence type="predicted"/>
<feature type="region of interest" description="Disordered" evidence="1">
    <location>
        <begin position="1"/>
        <end position="85"/>
    </location>
</feature>
<protein>
    <submittedName>
        <fullName evidence="2">Uncharacterized protein</fullName>
    </submittedName>
</protein>
<evidence type="ECO:0000313" key="2">
    <source>
        <dbReference type="EMBL" id="TQV92702.1"/>
    </source>
</evidence>
<feature type="compositionally biased region" description="Polar residues" evidence="1">
    <location>
        <begin position="1"/>
        <end position="30"/>
    </location>
</feature>